<feature type="transmembrane region" description="Helical" evidence="6">
    <location>
        <begin position="136"/>
        <end position="154"/>
    </location>
</feature>
<evidence type="ECO:0000313" key="8">
    <source>
        <dbReference type="EMBL" id="MCC8432680.1"/>
    </source>
</evidence>
<dbReference type="Proteomes" id="UP001198862">
    <property type="component" value="Unassembled WGS sequence"/>
</dbReference>
<feature type="domain" description="PhoU" evidence="7">
    <location>
        <begin position="452"/>
        <end position="531"/>
    </location>
</feature>
<name>A0ABS8L2Y6_9HYPH</name>
<comment type="subcellular location">
    <subcellularLocation>
        <location evidence="1">Cell membrane</location>
        <topology evidence="1">Multi-pass membrane protein</topology>
    </subcellularLocation>
</comment>
<keyword evidence="9" id="KW-1185">Reference proteome</keyword>
<keyword evidence="4 6" id="KW-1133">Transmembrane helix</keyword>
<sequence length="561" mass="60129">MQGVDTILNVLGSVCLLLWGVRMVRTGLTRAFGATLRRAIGACSRNRFSAFAGGVVLTGVLQSSTATALLLASFAGRGLISLSIGLAVMLGANVGTTLTAQVLSFPLGWISPLMIAAGVIAFLSNSSDQARHLGRVAIGLGLMLLSLHLLEAAALPLRNAPAFVAVLSGLQDEYVMAVLVAAAATWFIHSSLSTVLLVMSFAASGIIDPKLGMAMVIGANIGGAIAPYFDQAATDTEARRLPLGNLITRVIVGVALLPFLGPLHQWLLVLDPAPGRLLVNFHTAFSVVAAIVFLPLIDPVAALCRRLVPDRPQADDPGKPRNLDPNVLDTPAEALACAMRETLNLGDRVADMLRQTMDVFEKNDARAMKSIEAADDAVDSLYEAIKLYLIQTSRTELGEEDGRRYVEILTFVTNLEHAGDIIDKNLMELAAKKIRNRYSFSAEGTAELRAFHARVLDNLRLAMNVFTTRDITLARRLVAEKAAIREAEAHAADSHYARLREGRPESIETSSIHMDVIRDLKRINGHLTTVAYPILEAAGELAETRLKTTATETAGHAAPSL</sequence>
<dbReference type="InterPro" id="IPR026022">
    <property type="entry name" value="PhoU_dom"/>
</dbReference>
<dbReference type="SUPFAM" id="SSF109755">
    <property type="entry name" value="PhoU-like"/>
    <property type="match status" value="1"/>
</dbReference>
<gene>
    <name evidence="8" type="ORF">LJ725_27220</name>
</gene>
<dbReference type="PANTHER" id="PTHR10010">
    <property type="entry name" value="SOLUTE CARRIER FAMILY 34 SODIUM PHOSPHATE , MEMBER 2-RELATED"/>
    <property type="match status" value="1"/>
</dbReference>
<keyword evidence="5 6" id="KW-0472">Membrane</keyword>
<feature type="transmembrane region" description="Helical" evidence="6">
    <location>
        <begin position="174"/>
        <end position="199"/>
    </location>
</feature>
<feature type="domain" description="PhoU" evidence="7">
    <location>
        <begin position="344"/>
        <end position="422"/>
    </location>
</feature>
<dbReference type="Pfam" id="PF02690">
    <property type="entry name" value="Na_Pi_cotrans"/>
    <property type="match status" value="2"/>
</dbReference>
<keyword evidence="2" id="KW-1003">Cell membrane</keyword>
<evidence type="ECO:0000256" key="2">
    <source>
        <dbReference type="ARBA" id="ARBA00022475"/>
    </source>
</evidence>
<evidence type="ECO:0000256" key="6">
    <source>
        <dbReference type="SAM" id="Phobius"/>
    </source>
</evidence>
<feature type="transmembrane region" description="Helical" evidence="6">
    <location>
        <begin position="211"/>
        <end position="229"/>
    </location>
</feature>
<dbReference type="Pfam" id="PF01895">
    <property type="entry name" value="PhoU"/>
    <property type="match status" value="2"/>
</dbReference>
<feature type="transmembrane region" description="Helical" evidence="6">
    <location>
        <begin position="277"/>
        <end position="297"/>
    </location>
</feature>
<dbReference type="Gene3D" id="1.20.58.220">
    <property type="entry name" value="Phosphate transport system protein phou homolog 2, domain 2"/>
    <property type="match status" value="1"/>
</dbReference>
<comment type="caution">
    <text evidence="8">The sequence shown here is derived from an EMBL/GenBank/DDBJ whole genome shotgun (WGS) entry which is preliminary data.</text>
</comment>
<feature type="transmembrane region" description="Helical" evidence="6">
    <location>
        <begin position="249"/>
        <end position="270"/>
    </location>
</feature>
<evidence type="ECO:0000313" key="9">
    <source>
        <dbReference type="Proteomes" id="UP001198862"/>
    </source>
</evidence>
<organism evidence="8 9">
    <name type="scientific">Reyranella aquatilis</name>
    <dbReference type="NCBI Taxonomy" id="2035356"/>
    <lineage>
        <taxon>Bacteria</taxon>
        <taxon>Pseudomonadati</taxon>
        <taxon>Pseudomonadota</taxon>
        <taxon>Alphaproteobacteria</taxon>
        <taxon>Hyphomicrobiales</taxon>
        <taxon>Reyranellaceae</taxon>
        <taxon>Reyranella</taxon>
    </lineage>
</organism>
<dbReference type="NCBIfam" id="NF037997">
    <property type="entry name" value="Na_Pi_symport"/>
    <property type="match status" value="1"/>
</dbReference>
<dbReference type="InterPro" id="IPR038078">
    <property type="entry name" value="PhoU-like_sf"/>
</dbReference>
<dbReference type="InterPro" id="IPR004633">
    <property type="entry name" value="NaPi_cotrn-rel/YqeW-like"/>
</dbReference>
<feature type="transmembrane region" description="Helical" evidence="6">
    <location>
        <begin position="49"/>
        <end position="72"/>
    </location>
</feature>
<feature type="transmembrane region" description="Helical" evidence="6">
    <location>
        <begin position="79"/>
        <end position="100"/>
    </location>
</feature>
<evidence type="ECO:0000256" key="1">
    <source>
        <dbReference type="ARBA" id="ARBA00004651"/>
    </source>
</evidence>
<evidence type="ECO:0000259" key="7">
    <source>
        <dbReference type="Pfam" id="PF01895"/>
    </source>
</evidence>
<keyword evidence="3 6" id="KW-0812">Transmembrane</keyword>
<dbReference type="RefSeq" id="WP_230554099.1">
    <property type="nucleotide sequence ID" value="NZ_JAJISD010000017.1"/>
</dbReference>
<evidence type="ECO:0000256" key="3">
    <source>
        <dbReference type="ARBA" id="ARBA00022692"/>
    </source>
</evidence>
<dbReference type="PANTHER" id="PTHR10010:SF46">
    <property type="entry name" value="SODIUM-DEPENDENT PHOSPHATE TRANSPORT PROTEIN 2B"/>
    <property type="match status" value="1"/>
</dbReference>
<dbReference type="EMBL" id="JAJISD010000017">
    <property type="protein sequence ID" value="MCC8432680.1"/>
    <property type="molecule type" value="Genomic_DNA"/>
</dbReference>
<evidence type="ECO:0000256" key="4">
    <source>
        <dbReference type="ARBA" id="ARBA00022989"/>
    </source>
</evidence>
<reference evidence="8 9" key="1">
    <citation type="submission" date="2021-11" db="EMBL/GenBank/DDBJ databases">
        <authorList>
            <person name="Lee D.-H."/>
            <person name="Kim S.-B."/>
        </authorList>
    </citation>
    <scope>NUCLEOTIDE SEQUENCE [LARGE SCALE GENOMIC DNA]</scope>
    <source>
        <strain evidence="8 9">KCTC 52223</strain>
    </source>
</reference>
<protein>
    <submittedName>
        <fullName evidence="8">Na/Pi cotransporter family protein</fullName>
    </submittedName>
</protein>
<dbReference type="NCBIfam" id="TIGR00704">
    <property type="entry name" value="NaPi_cotrn_rel"/>
    <property type="match status" value="1"/>
</dbReference>
<feature type="transmembrane region" description="Helical" evidence="6">
    <location>
        <begin position="106"/>
        <end position="124"/>
    </location>
</feature>
<dbReference type="InterPro" id="IPR003841">
    <property type="entry name" value="Na/Pi_transpt"/>
</dbReference>
<accession>A0ABS8L2Y6</accession>
<proteinExistence type="predicted"/>
<evidence type="ECO:0000256" key="5">
    <source>
        <dbReference type="ARBA" id="ARBA00023136"/>
    </source>
</evidence>